<dbReference type="GO" id="GO:0046556">
    <property type="term" value="F:alpha-L-arabinofuranosidase activity"/>
    <property type="evidence" value="ECO:0007669"/>
    <property type="project" value="UniProtKB-EC"/>
</dbReference>
<evidence type="ECO:0000256" key="6">
    <source>
        <dbReference type="ARBA" id="ARBA00023180"/>
    </source>
</evidence>
<dbReference type="Gene3D" id="2.60.120.260">
    <property type="entry name" value="Galactose-binding domain-like"/>
    <property type="match status" value="1"/>
</dbReference>
<proteinExistence type="inferred from homology"/>
<dbReference type="InterPro" id="IPR055235">
    <property type="entry name" value="ASD1_cat"/>
</dbReference>
<feature type="signal peptide" evidence="7">
    <location>
        <begin position="1"/>
        <end position="29"/>
    </location>
</feature>
<dbReference type="Proteomes" id="UP000515344">
    <property type="component" value="Chromosome"/>
</dbReference>
<gene>
    <name evidence="9" type="ORF">H4075_11310</name>
</gene>
<organism evidence="9 10">
    <name type="scientific">Lacibacter sediminis</name>
    <dbReference type="NCBI Taxonomy" id="2760713"/>
    <lineage>
        <taxon>Bacteria</taxon>
        <taxon>Pseudomonadati</taxon>
        <taxon>Bacteroidota</taxon>
        <taxon>Chitinophagia</taxon>
        <taxon>Chitinophagales</taxon>
        <taxon>Chitinophagaceae</taxon>
        <taxon>Lacibacter</taxon>
    </lineage>
</organism>
<dbReference type="InterPro" id="IPR010720">
    <property type="entry name" value="Alpha-L-AF_C"/>
</dbReference>
<feature type="chain" id="PRO_5028828522" description="non-reducing end alpha-L-arabinofuranosidase" evidence="7">
    <location>
        <begin position="30"/>
        <end position="666"/>
    </location>
</feature>
<evidence type="ECO:0000256" key="3">
    <source>
        <dbReference type="ARBA" id="ARBA00012670"/>
    </source>
</evidence>
<feature type="domain" description="Alpha-L-arabinofuranosidase C-terminal" evidence="8">
    <location>
        <begin position="470"/>
        <end position="657"/>
    </location>
</feature>
<dbReference type="InterPro" id="IPR017853">
    <property type="entry name" value="GH"/>
</dbReference>
<dbReference type="PANTHER" id="PTHR31776">
    <property type="entry name" value="ALPHA-L-ARABINOFURANOSIDASE 1"/>
    <property type="match status" value="1"/>
</dbReference>
<evidence type="ECO:0000259" key="8">
    <source>
        <dbReference type="SMART" id="SM00813"/>
    </source>
</evidence>
<keyword evidence="5" id="KW-0378">Hydrolase</keyword>
<dbReference type="AlphaFoldDB" id="A0A7G5XB38"/>
<dbReference type="SUPFAM" id="SSF51445">
    <property type="entry name" value="(Trans)glycosidases"/>
    <property type="match status" value="1"/>
</dbReference>
<evidence type="ECO:0000256" key="5">
    <source>
        <dbReference type="ARBA" id="ARBA00022801"/>
    </source>
</evidence>
<comment type="similarity">
    <text evidence="2">Belongs to the glycosyl hydrolase 51 family.</text>
</comment>
<dbReference type="GO" id="GO:0046373">
    <property type="term" value="P:L-arabinose metabolic process"/>
    <property type="evidence" value="ECO:0007669"/>
    <property type="project" value="InterPro"/>
</dbReference>
<dbReference type="SMART" id="SM00813">
    <property type="entry name" value="Alpha-L-AF_C"/>
    <property type="match status" value="1"/>
</dbReference>
<dbReference type="SUPFAM" id="SSF51011">
    <property type="entry name" value="Glycosyl hydrolase domain"/>
    <property type="match status" value="1"/>
</dbReference>
<evidence type="ECO:0000313" key="9">
    <source>
        <dbReference type="EMBL" id="QNA42691.1"/>
    </source>
</evidence>
<evidence type="ECO:0000256" key="7">
    <source>
        <dbReference type="SAM" id="SignalP"/>
    </source>
</evidence>
<dbReference type="EC" id="3.2.1.55" evidence="3"/>
<dbReference type="RefSeq" id="WP_182800957.1">
    <property type="nucleotide sequence ID" value="NZ_CP060007.1"/>
</dbReference>
<keyword evidence="4 7" id="KW-0732">Signal</keyword>
<evidence type="ECO:0000256" key="1">
    <source>
        <dbReference type="ARBA" id="ARBA00001462"/>
    </source>
</evidence>
<dbReference type="EMBL" id="CP060007">
    <property type="protein sequence ID" value="QNA42691.1"/>
    <property type="molecule type" value="Genomic_DNA"/>
</dbReference>
<evidence type="ECO:0000313" key="10">
    <source>
        <dbReference type="Proteomes" id="UP000515344"/>
    </source>
</evidence>
<evidence type="ECO:0000256" key="2">
    <source>
        <dbReference type="ARBA" id="ARBA00007186"/>
    </source>
</evidence>
<dbReference type="Gene3D" id="3.20.20.80">
    <property type="entry name" value="Glycosidases"/>
    <property type="match status" value="1"/>
</dbReference>
<dbReference type="PANTHER" id="PTHR31776:SF0">
    <property type="entry name" value="ALPHA-L-ARABINOFURANOSIDASE 1"/>
    <property type="match status" value="1"/>
</dbReference>
<dbReference type="KEGG" id="lacs:H4075_11310"/>
<comment type="catalytic activity">
    <reaction evidence="1">
        <text>Hydrolysis of terminal non-reducing alpha-L-arabinofuranoside residues in alpha-L-arabinosides.</text>
        <dbReference type="EC" id="3.2.1.55"/>
    </reaction>
</comment>
<dbReference type="InterPro" id="IPR013780">
    <property type="entry name" value="Glyco_hydro_b"/>
</dbReference>
<protein>
    <recommendedName>
        <fullName evidence="3">non-reducing end alpha-L-arabinofuranosidase</fullName>
        <ecNumber evidence="3">3.2.1.55</ecNumber>
    </recommendedName>
</protein>
<sequence>MQHQFNKLYSKRVIIAIAAVLILSSNSFAQQKKTFIIKANQPAATIQPTMWGVFFEDINLGADGGIYAELIKNRSFEFFKPLMGWRVDQKPFVEGAVTVQNRQGANLPNPRFLRVQLNNAAKGNLSMTNEGFRGMGIKKDLRYDFSVMYRTAGNIKLHVELLNAKNQVIGNSVVDATATGDAWKKLAKSFQSTDTAQKGQCRIWFEGTGTIDLDMISLFPEDTWKKRPGGMRADMIQMLADMKPGFIRFPGGCIVEGFDLSNRYQWKKTIGPIEERQLIMNRWNIEFPHRSAPDYFQTFGLGFFEYFQLCDDIGAEALPILNCGMACQFNSAELVPLDQLDPYIQDALDLIEFANGDVTTTWGKKRAEMGHAAPFNLKFLGVGNENWGPQYIERLKIFQKAIKEKYPNIKIVASSGTGPDGDRFELLNTELRKMNTDLIDEHYYRSPEWFFSSVRRYDNYPRTGSKVFAGEYASHVDKTNGAQRNTWLAAISEAAFMTGLERNADVVSMASYAPLFSHIDGWQWAPDMIWVDNLRSYGSPTYYVQKLFSLNKGSKVVPLTLNNDVVAGQDSLYASSVIDAATNELVIKIVNASNKEQATVLSVEGVKKLVAQGKLTVLQGSSLTVVNSFDQPTQVSPKESTIAIKTKKIDYTAAPYSFSVLRIKLQ</sequence>
<dbReference type="Gene3D" id="2.60.40.1180">
    <property type="entry name" value="Golgi alpha-mannosidase II"/>
    <property type="match status" value="1"/>
</dbReference>
<reference evidence="10" key="1">
    <citation type="submission" date="2020-08" db="EMBL/GenBank/DDBJ databases">
        <title>Lacibacter sp. S13-6-6 genome sequencing.</title>
        <authorList>
            <person name="Jin L."/>
        </authorList>
    </citation>
    <scope>NUCLEOTIDE SEQUENCE [LARGE SCALE GENOMIC DNA]</scope>
    <source>
        <strain evidence="10">S13-6-6</strain>
    </source>
</reference>
<accession>A0A7G5XB38</accession>
<name>A0A7G5XB38_9BACT</name>
<dbReference type="Pfam" id="PF22848">
    <property type="entry name" value="ASD1_dom"/>
    <property type="match status" value="1"/>
</dbReference>
<dbReference type="InterPro" id="IPR051563">
    <property type="entry name" value="Glycosyl_Hydrolase_51"/>
</dbReference>
<evidence type="ECO:0000256" key="4">
    <source>
        <dbReference type="ARBA" id="ARBA00022729"/>
    </source>
</evidence>
<dbReference type="Pfam" id="PF06964">
    <property type="entry name" value="Alpha-L-AF_C"/>
    <property type="match status" value="1"/>
</dbReference>
<keyword evidence="6" id="KW-0325">Glycoprotein</keyword>
<keyword evidence="10" id="KW-1185">Reference proteome</keyword>